<sequence length="104" mass="12213">MVAALKKETKRTKATKSAGSDVPEQGEKESQVPEGQYFWQNPSNRELLKKIRRDKTVNKSSVQHKREGESLSHDSNIYVIRTTKHKKISYDQFVREKGRRRKRQ</sequence>
<dbReference type="Proteomes" id="UP000033188">
    <property type="component" value="Chromosome 1"/>
</dbReference>
<evidence type="ECO:0000256" key="1">
    <source>
        <dbReference type="SAM" id="MobiDB-lite"/>
    </source>
</evidence>
<dbReference type="VEuPathDB" id="PiroplasmaDB:BBBOND_0100150"/>
<evidence type="ECO:0000313" key="2">
    <source>
        <dbReference type="EMBL" id="CDR93686.1"/>
    </source>
</evidence>
<proteinExistence type="predicted"/>
<dbReference type="AlphaFoldDB" id="A0A061CYE8"/>
<name>A0A061CYE8_BABBI</name>
<dbReference type="GeneID" id="24562227"/>
<dbReference type="RefSeq" id="XP_012765872.1">
    <property type="nucleotide sequence ID" value="XM_012910418.1"/>
</dbReference>
<reference evidence="3" key="1">
    <citation type="journal article" date="2014" name="Nucleic Acids Res.">
        <title>The evolutionary dynamics of variant antigen genes in Babesia reveal a history of genomic innovation underlying host-parasite interaction.</title>
        <authorList>
            <person name="Jackson A.P."/>
            <person name="Otto T.D."/>
            <person name="Darby A."/>
            <person name="Ramaprasad A."/>
            <person name="Xia D."/>
            <person name="Echaide I.E."/>
            <person name="Farber M."/>
            <person name="Gahlot S."/>
            <person name="Gamble J."/>
            <person name="Gupta D."/>
            <person name="Gupta Y."/>
            <person name="Jackson L."/>
            <person name="Malandrin L."/>
            <person name="Malas T.B."/>
            <person name="Moussa E."/>
            <person name="Nair M."/>
            <person name="Reid A.J."/>
            <person name="Sanders M."/>
            <person name="Sharma J."/>
            <person name="Tracey A."/>
            <person name="Quail M.A."/>
            <person name="Weir W."/>
            <person name="Wastling J.M."/>
            <person name="Hall N."/>
            <person name="Willadsen P."/>
            <person name="Lingelbach K."/>
            <person name="Shiels B."/>
            <person name="Tait A."/>
            <person name="Berriman M."/>
            <person name="Allred D.R."/>
            <person name="Pain A."/>
        </authorList>
    </citation>
    <scope>NUCLEOTIDE SEQUENCE [LARGE SCALE GENOMIC DNA]</scope>
    <source>
        <strain evidence="3">Bond</strain>
    </source>
</reference>
<feature type="region of interest" description="Disordered" evidence="1">
    <location>
        <begin position="1"/>
        <end position="75"/>
    </location>
</feature>
<feature type="compositionally biased region" description="Basic and acidic residues" evidence="1">
    <location>
        <begin position="46"/>
        <end position="57"/>
    </location>
</feature>
<protein>
    <submittedName>
        <fullName evidence="2">Uncharacterized protein</fullName>
    </submittedName>
</protein>
<dbReference type="EMBL" id="LK391707">
    <property type="protein sequence ID" value="CDR93686.1"/>
    <property type="molecule type" value="Genomic_DNA"/>
</dbReference>
<dbReference type="OrthoDB" id="10342244at2759"/>
<gene>
    <name evidence="2" type="ORF">BBBOND_0100150</name>
</gene>
<accession>A0A061CYE8</accession>
<organism evidence="2 3">
    <name type="scientific">Babesia bigemina</name>
    <dbReference type="NCBI Taxonomy" id="5866"/>
    <lineage>
        <taxon>Eukaryota</taxon>
        <taxon>Sar</taxon>
        <taxon>Alveolata</taxon>
        <taxon>Apicomplexa</taxon>
        <taxon>Aconoidasida</taxon>
        <taxon>Piroplasmida</taxon>
        <taxon>Babesiidae</taxon>
        <taxon>Babesia</taxon>
    </lineage>
</organism>
<keyword evidence="3" id="KW-1185">Reference proteome</keyword>
<dbReference type="KEGG" id="bbig:BBBOND_0100150"/>
<evidence type="ECO:0000313" key="3">
    <source>
        <dbReference type="Proteomes" id="UP000033188"/>
    </source>
</evidence>